<dbReference type="InterPro" id="IPR052337">
    <property type="entry name" value="SAT4-like"/>
</dbReference>
<feature type="domain" description="Rhodopsin" evidence="7">
    <location>
        <begin position="45"/>
        <end position="227"/>
    </location>
</feature>
<name>A0A0D2Y6W3_FUSOF</name>
<evidence type="ECO:0000256" key="1">
    <source>
        <dbReference type="ARBA" id="ARBA00004141"/>
    </source>
</evidence>
<evidence type="ECO:0000256" key="6">
    <source>
        <dbReference type="SAM" id="Phobius"/>
    </source>
</evidence>
<evidence type="ECO:0000256" key="5">
    <source>
        <dbReference type="ARBA" id="ARBA00038359"/>
    </source>
</evidence>
<feature type="transmembrane region" description="Helical" evidence="6">
    <location>
        <begin position="28"/>
        <end position="49"/>
    </location>
</feature>
<dbReference type="InterPro" id="IPR049326">
    <property type="entry name" value="Rhodopsin_dom_fungi"/>
</dbReference>
<evidence type="ECO:0000256" key="2">
    <source>
        <dbReference type="ARBA" id="ARBA00022692"/>
    </source>
</evidence>
<comment type="similarity">
    <text evidence="5">Belongs to the SAT4 family.</text>
</comment>
<accession>A0A0D2Y6W3</accession>
<organism evidence="8 9">
    <name type="scientific">Fusarium oxysporum (strain Fo5176)</name>
    <name type="common">Fusarium vascular wilt</name>
    <dbReference type="NCBI Taxonomy" id="660025"/>
    <lineage>
        <taxon>Eukaryota</taxon>
        <taxon>Fungi</taxon>
        <taxon>Dikarya</taxon>
        <taxon>Ascomycota</taxon>
        <taxon>Pezizomycotina</taxon>
        <taxon>Sordariomycetes</taxon>
        <taxon>Hypocreomycetidae</taxon>
        <taxon>Hypocreales</taxon>
        <taxon>Nectriaceae</taxon>
        <taxon>Fusarium</taxon>
        <taxon>Fusarium oxysporum species complex</taxon>
    </lineage>
</organism>
<keyword evidence="2 6" id="KW-0812">Transmembrane</keyword>
<feature type="transmembrane region" description="Helical" evidence="6">
    <location>
        <begin position="132"/>
        <end position="153"/>
    </location>
</feature>
<feature type="transmembrane region" description="Helical" evidence="6">
    <location>
        <begin position="102"/>
        <end position="120"/>
    </location>
</feature>
<reference evidence="8" key="2">
    <citation type="submission" date="2025-08" db="UniProtKB">
        <authorList>
            <consortium name="EnsemblFungi"/>
        </authorList>
    </citation>
    <scope>IDENTIFICATION</scope>
    <source>
        <strain evidence="8">4287 / CBS 123668 / FGSC 9935 / NRRL 34936</strain>
    </source>
</reference>
<dbReference type="EnsemblFungi" id="FOXG_12023T0">
    <property type="protein sequence ID" value="FOXG_12023P0"/>
    <property type="gene ID" value="FOXG_12023"/>
</dbReference>
<evidence type="ECO:0000256" key="4">
    <source>
        <dbReference type="ARBA" id="ARBA00023136"/>
    </source>
</evidence>
<evidence type="ECO:0000313" key="8">
    <source>
        <dbReference type="EnsemblFungi" id="FOXG_12023P0"/>
    </source>
</evidence>
<evidence type="ECO:0000259" key="7">
    <source>
        <dbReference type="Pfam" id="PF20684"/>
    </source>
</evidence>
<proteinExistence type="inferred from homology"/>
<keyword evidence="4 6" id="KW-0472">Membrane</keyword>
<dbReference type="AlphaFoldDB" id="A0A0D2Y6W3"/>
<reference evidence="9" key="1">
    <citation type="journal article" date="2012" name="Mol. Plant Microbe Interact.">
        <title>A highly conserved effector in Fusarium oxysporum is required for full virulence on Arabidopsis.</title>
        <authorList>
            <person name="Thatcher L.F."/>
            <person name="Gardiner D.M."/>
            <person name="Kazan K."/>
            <person name="Manners J."/>
        </authorList>
    </citation>
    <scope>NUCLEOTIDE SEQUENCE [LARGE SCALE GENOMIC DNA]</scope>
    <source>
        <strain evidence="9">Fo5176</strain>
    </source>
</reference>
<feature type="transmembrane region" description="Helical" evidence="6">
    <location>
        <begin position="61"/>
        <end position="82"/>
    </location>
</feature>
<dbReference type="Pfam" id="PF20684">
    <property type="entry name" value="Fung_rhodopsin"/>
    <property type="match status" value="1"/>
</dbReference>
<dbReference type="Proteomes" id="UP000002489">
    <property type="component" value="Unassembled WGS sequence"/>
</dbReference>
<dbReference type="GO" id="GO:0016020">
    <property type="term" value="C:membrane"/>
    <property type="evidence" value="ECO:0007669"/>
    <property type="project" value="UniProtKB-SubCell"/>
</dbReference>
<protein>
    <recommendedName>
        <fullName evidence="7">Rhodopsin domain-containing protein</fullName>
    </recommendedName>
</protein>
<evidence type="ECO:0000313" key="9">
    <source>
        <dbReference type="Proteomes" id="UP000002489"/>
    </source>
</evidence>
<comment type="subcellular location">
    <subcellularLocation>
        <location evidence="1">Membrane</location>
        <topology evidence="1">Multi-pass membrane protein</topology>
    </subcellularLocation>
</comment>
<dbReference type="PANTHER" id="PTHR33048">
    <property type="entry name" value="PTH11-LIKE INTEGRAL MEMBRANE PROTEIN (AFU_ORTHOLOGUE AFUA_5G11245)"/>
    <property type="match status" value="1"/>
</dbReference>
<evidence type="ECO:0000256" key="3">
    <source>
        <dbReference type="ARBA" id="ARBA00022989"/>
    </source>
</evidence>
<sequence length="289" mass="32059">MACFTSFPPIFGPPPKGLDLEKNVITTYNVVVCVVLGIAVTVVALRFYVRNMKSANIEMDDWAVLLCASATVAMTILGPSDASPVYSRPSTHQPQIVYAEPFVYALAVTSVKISILLLYRRLFPLGIDKNRLYTIMFWIAAFMTTVYPFILWITMPFACRPVSHFWNQYLGAKGKCIEVKLFFLVLGIMNMMNDIIILTVPIPRIWTLHMNNKTKISIICIMLLGSLTKGNAFGSDDDEVELTYDVGRGGTGDGSIWKNQGGSAAEQGIVIQTQVSVTHQDRKGRTSTD</sequence>
<dbReference type="PANTHER" id="PTHR33048:SF47">
    <property type="entry name" value="INTEGRAL MEMBRANE PROTEIN-RELATED"/>
    <property type="match status" value="1"/>
</dbReference>
<feature type="transmembrane region" description="Helical" evidence="6">
    <location>
        <begin position="181"/>
        <end position="206"/>
    </location>
</feature>
<keyword evidence="3 6" id="KW-1133">Transmembrane helix</keyword>